<organism evidence="2 3">
    <name type="scientific">Puccinia sorghi</name>
    <dbReference type="NCBI Taxonomy" id="27349"/>
    <lineage>
        <taxon>Eukaryota</taxon>
        <taxon>Fungi</taxon>
        <taxon>Dikarya</taxon>
        <taxon>Basidiomycota</taxon>
        <taxon>Pucciniomycotina</taxon>
        <taxon>Pucciniomycetes</taxon>
        <taxon>Pucciniales</taxon>
        <taxon>Pucciniaceae</taxon>
        <taxon>Puccinia</taxon>
    </lineage>
</organism>
<dbReference type="OrthoDB" id="2504435at2759"/>
<evidence type="ECO:0000256" key="1">
    <source>
        <dbReference type="SAM" id="MobiDB-lite"/>
    </source>
</evidence>
<dbReference type="AlphaFoldDB" id="A0A0L6V9H9"/>
<dbReference type="VEuPathDB" id="FungiDB:VP01_2158g3"/>
<evidence type="ECO:0000313" key="3">
    <source>
        <dbReference type="Proteomes" id="UP000037035"/>
    </source>
</evidence>
<feature type="compositionally biased region" description="Polar residues" evidence="1">
    <location>
        <begin position="114"/>
        <end position="126"/>
    </location>
</feature>
<evidence type="ECO:0000313" key="2">
    <source>
        <dbReference type="EMBL" id="KNZ57441.1"/>
    </source>
</evidence>
<proteinExistence type="predicted"/>
<feature type="region of interest" description="Disordered" evidence="1">
    <location>
        <begin position="114"/>
        <end position="184"/>
    </location>
</feature>
<gene>
    <name evidence="2" type="ORF">VP01_2158g3</name>
</gene>
<comment type="caution">
    <text evidence="2">The sequence shown here is derived from an EMBL/GenBank/DDBJ whole genome shotgun (WGS) entry which is preliminary data.</text>
</comment>
<reference evidence="2 3" key="1">
    <citation type="submission" date="2015-08" db="EMBL/GenBank/DDBJ databases">
        <title>Next Generation Sequencing and Analysis of the Genome of Puccinia sorghi L Schw, the Causal Agent of Maize Common Rust.</title>
        <authorList>
            <person name="Rochi L."/>
            <person name="Burguener G."/>
            <person name="Darino M."/>
            <person name="Turjanski A."/>
            <person name="Kreff E."/>
            <person name="Dieguez M.J."/>
            <person name="Sacco F."/>
        </authorList>
    </citation>
    <scope>NUCLEOTIDE SEQUENCE [LARGE SCALE GENOMIC DNA]</scope>
    <source>
        <strain evidence="2 3">RO10H11247</strain>
    </source>
</reference>
<dbReference type="Proteomes" id="UP000037035">
    <property type="component" value="Unassembled WGS sequence"/>
</dbReference>
<dbReference type="EMBL" id="LAVV01007012">
    <property type="protein sequence ID" value="KNZ57441.1"/>
    <property type="molecule type" value="Genomic_DNA"/>
</dbReference>
<accession>A0A0L6V9H9</accession>
<feature type="compositionally biased region" description="Low complexity" evidence="1">
    <location>
        <begin position="128"/>
        <end position="145"/>
    </location>
</feature>
<sequence>MADQLTQHEKQLKQKHLKASSELISKKSHPALSTYFALINHQQQPTSTTNHLPHSQHEAINKKLRWCDQCLASCSIKIKLKTQQVVLTCQRPSCQRLTIEPFSTWSYDQPSETLISHHQQPTNLPKESSAPSAPTAKPSTSTKKLNSSKKSKSRSALNDLLTRKKENNSNSSGGNSLHNFLTQL</sequence>
<keyword evidence="3" id="KW-1185">Reference proteome</keyword>
<protein>
    <submittedName>
        <fullName evidence="2">Uncharacterized protein</fullName>
    </submittedName>
</protein>
<name>A0A0L6V9H9_9BASI</name>